<evidence type="ECO:0000256" key="6">
    <source>
        <dbReference type="ARBA" id="ARBA00022723"/>
    </source>
</evidence>
<evidence type="ECO:0000259" key="19">
    <source>
        <dbReference type="PROSITE" id="PS50125"/>
    </source>
</evidence>
<evidence type="ECO:0000256" key="10">
    <source>
        <dbReference type="ARBA" id="ARBA00022989"/>
    </source>
</evidence>
<proteinExistence type="inferred from homology"/>
<keyword evidence="6" id="KW-0479">Metal-binding</keyword>
<dbReference type="Gene3D" id="3.30.70.1230">
    <property type="entry name" value="Nucleotide cyclase"/>
    <property type="match status" value="1"/>
</dbReference>
<dbReference type="PROSITE" id="PS50125">
    <property type="entry name" value="GUANYLATE_CYCLASE_2"/>
    <property type="match status" value="1"/>
</dbReference>
<dbReference type="InterPro" id="IPR048432">
    <property type="entry name" value="MASE7"/>
</dbReference>
<keyword evidence="7" id="KW-0547">Nucleotide-binding</keyword>
<dbReference type="FunFam" id="3.30.70.1230:FF:000033">
    <property type="entry name" value="Adenylate cyclase"/>
    <property type="match status" value="1"/>
</dbReference>
<evidence type="ECO:0000256" key="11">
    <source>
        <dbReference type="ARBA" id="ARBA00022998"/>
    </source>
</evidence>
<keyword evidence="8" id="KW-0067">ATP-binding</keyword>
<evidence type="ECO:0000256" key="3">
    <source>
        <dbReference type="ARBA" id="ARBA00012201"/>
    </source>
</evidence>
<dbReference type="AlphaFoldDB" id="A0A512HET7"/>
<dbReference type="PANTHER" id="PTHR11920:SF335">
    <property type="entry name" value="GUANYLATE CYCLASE"/>
    <property type="match status" value="1"/>
</dbReference>
<evidence type="ECO:0000256" key="7">
    <source>
        <dbReference type="ARBA" id="ARBA00022741"/>
    </source>
</evidence>
<keyword evidence="10 18" id="KW-1133">Transmembrane helix</keyword>
<comment type="subcellular location">
    <subcellularLocation>
        <location evidence="2">Membrane</location>
    </subcellularLocation>
</comment>
<dbReference type="CDD" id="cd07302">
    <property type="entry name" value="CHD"/>
    <property type="match status" value="1"/>
</dbReference>
<gene>
    <name evidence="20" type="primary">cya</name>
    <name evidence="20" type="ORF">RNA01_08020</name>
</gene>
<evidence type="ECO:0000256" key="16">
    <source>
        <dbReference type="ARBA" id="ARBA00064436"/>
    </source>
</evidence>
<organism evidence="20 21">
    <name type="scientific">Ciceribacter naphthalenivorans</name>
    <dbReference type="NCBI Taxonomy" id="1118451"/>
    <lineage>
        <taxon>Bacteria</taxon>
        <taxon>Pseudomonadati</taxon>
        <taxon>Pseudomonadota</taxon>
        <taxon>Alphaproteobacteria</taxon>
        <taxon>Hyphomicrobiales</taxon>
        <taxon>Rhizobiaceae</taxon>
        <taxon>Ciceribacter</taxon>
    </lineage>
</organism>
<dbReference type="PANTHER" id="PTHR11920">
    <property type="entry name" value="GUANYLYL CYCLASE"/>
    <property type="match status" value="1"/>
</dbReference>
<evidence type="ECO:0000313" key="21">
    <source>
        <dbReference type="Proteomes" id="UP000321717"/>
    </source>
</evidence>
<evidence type="ECO:0000256" key="8">
    <source>
        <dbReference type="ARBA" id="ARBA00022840"/>
    </source>
</evidence>
<dbReference type="Proteomes" id="UP000321717">
    <property type="component" value="Unassembled WGS sequence"/>
</dbReference>
<dbReference type="PROSITE" id="PS00452">
    <property type="entry name" value="GUANYLATE_CYCLASE_1"/>
    <property type="match status" value="1"/>
</dbReference>
<sequence length="384" mass="42050">MDVTNIVALLASLMTIPYILLYALYDYQGLLPAIAALSPQIVLYAITPCFHRLGPCAAAIYFSSMWLAFGVLCCFLFGSASGLPLFFLTGAAATMLIFGAERFLLSVLVAVLALVAFLCVEVFFKTPALAAADPALIEILFFITVPFAFLLIVTTVYFAFEEASQAEVALEKEYRFSEKLLENMLPRAVAARLRHGDTSMIADQICSATILFADIVDFTPRAAKWPPQELVTFLGRVFCCFDDLAAGHGLEKIKTIGDAYMVAGGLPEPCADHAERMALMALDMVERCRQISVEYGEPVDVRIGLESGPVVAGVISSSKLLYDVWGDTVNTAARMESHGVAGRIQVGDQFKSMLEDRFEFELRGEIEVKGKGAMRVWFLKGRKP</sequence>
<dbReference type="SMART" id="SM00044">
    <property type="entry name" value="CYCc"/>
    <property type="match status" value="1"/>
</dbReference>
<evidence type="ECO:0000256" key="14">
    <source>
        <dbReference type="ARBA" id="ARBA00032597"/>
    </source>
</evidence>
<dbReference type="OrthoDB" id="315417at2"/>
<comment type="similarity">
    <text evidence="17">Belongs to the adenylyl cyclase class-4/guanylyl cyclase family.</text>
</comment>
<dbReference type="SUPFAM" id="SSF55073">
    <property type="entry name" value="Nucleotide cyclase"/>
    <property type="match status" value="1"/>
</dbReference>
<dbReference type="GO" id="GO:0005524">
    <property type="term" value="F:ATP binding"/>
    <property type="evidence" value="ECO:0007669"/>
    <property type="project" value="UniProtKB-KW"/>
</dbReference>
<feature type="transmembrane region" description="Helical" evidence="18">
    <location>
        <begin position="104"/>
        <end position="124"/>
    </location>
</feature>
<feature type="transmembrane region" description="Helical" evidence="18">
    <location>
        <begin position="65"/>
        <end position="98"/>
    </location>
</feature>
<dbReference type="EC" id="4.6.1.1" evidence="3"/>
<dbReference type="InterPro" id="IPR029787">
    <property type="entry name" value="Nucleotide_cyclase"/>
</dbReference>
<feature type="domain" description="Guanylate cyclase" evidence="19">
    <location>
        <begin position="209"/>
        <end position="336"/>
    </location>
</feature>
<dbReference type="GO" id="GO:0006171">
    <property type="term" value="P:cAMP biosynthetic process"/>
    <property type="evidence" value="ECO:0007669"/>
    <property type="project" value="UniProtKB-KW"/>
</dbReference>
<accession>A0A512HET7</accession>
<feature type="transmembrane region" description="Helical" evidence="18">
    <location>
        <begin position="7"/>
        <end position="25"/>
    </location>
</feature>
<dbReference type="InterPro" id="IPR018297">
    <property type="entry name" value="A/G_cyclase_CS"/>
</dbReference>
<keyword evidence="5 18" id="KW-0812">Transmembrane</keyword>
<evidence type="ECO:0000313" key="20">
    <source>
        <dbReference type="EMBL" id="GEO83870.1"/>
    </source>
</evidence>
<evidence type="ECO:0000256" key="12">
    <source>
        <dbReference type="ARBA" id="ARBA00023136"/>
    </source>
</evidence>
<keyword evidence="21" id="KW-1185">Reference proteome</keyword>
<dbReference type="EMBL" id="BJZP01000003">
    <property type="protein sequence ID" value="GEO83870.1"/>
    <property type="molecule type" value="Genomic_DNA"/>
</dbReference>
<evidence type="ECO:0000256" key="13">
    <source>
        <dbReference type="ARBA" id="ARBA00023239"/>
    </source>
</evidence>
<dbReference type="InterPro" id="IPR001054">
    <property type="entry name" value="A/G_cyclase"/>
</dbReference>
<evidence type="ECO:0000256" key="1">
    <source>
        <dbReference type="ARBA" id="ARBA00001593"/>
    </source>
</evidence>
<keyword evidence="12 18" id="KW-0472">Membrane</keyword>
<feature type="transmembrane region" description="Helical" evidence="18">
    <location>
        <begin position="136"/>
        <end position="160"/>
    </location>
</feature>
<dbReference type="Pfam" id="PF00211">
    <property type="entry name" value="Guanylate_cyc"/>
    <property type="match status" value="1"/>
</dbReference>
<evidence type="ECO:0000256" key="5">
    <source>
        <dbReference type="ARBA" id="ARBA00022692"/>
    </source>
</evidence>
<evidence type="ECO:0000256" key="2">
    <source>
        <dbReference type="ARBA" id="ARBA00004370"/>
    </source>
</evidence>
<keyword evidence="13 17" id="KW-0456">Lyase</keyword>
<name>A0A512HET7_9HYPH</name>
<dbReference type="InterPro" id="IPR050401">
    <property type="entry name" value="Cyclic_nucleotide_synthase"/>
</dbReference>
<keyword evidence="11" id="KW-0115">cAMP biosynthesis</keyword>
<comment type="catalytic activity">
    <reaction evidence="1">
        <text>ATP = 3',5'-cyclic AMP + diphosphate</text>
        <dbReference type="Rhea" id="RHEA:15389"/>
        <dbReference type="ChEBI" id="CHEBI:30616"/>
        <dbReference type="ChEBI" id="CHEBI:33019"/>
        <dbReference type="ChEBI" id="CHEBI:58165"/>
        <dbReference type="EC" id="4.6.1.1"/>
    </reaction>
</comment>
<dbReference type="GO" id="GO:0004016">
    <property type="term" value="F:adenylate cyclase activity"/>
    <property type="evidence" value="ECO:0007669"/>
    <property type="project" value="UniProtKB-EC"/>
</dbReference>
<evidence type="ECO:0000256" key="4">
    <source>
        <dbReference type="ARBA" id="ARBA00021420"/>
    </source>
</evidence>
<feature type="transmembrane region" description="Helical" evidence="18">
    <location>
        <begin position="31"/>
        <end position="53"/>
    </location>
</feature>
<comment type="subunit">
    <text evidence="16">Homodimer. Can also exist as monomer.</text>
</comment>
<evidence type="ECO:0000256" key="15">
    <source>
        <dbReference type="ARBA" id="ARBA00032637"/>
    </source>
</evidence>
<dbReference type="Pfam" id="PF20967">
    <property type="entry name" value="MASE7"/>
    <property type="match status" value="1"/>
</dbReference>
<evidence type="ECO:0000256" key="17">
    <source>
        <dbReference type="RuleBase" id="RU000405"/>
    </source>
</evidence>
<protein>
    <recommendedName>
        <fullName evidence="4">Adenylate cyclase</fullName>
        <ecNumber evidence="3">4.6.1.1</ecNumber>
    </recommendedName>
    <alternativeName>
        <fullName evidence="14">ATP pyrophosphate-lyase</fullName>
    </alternativeName>
    <alternativeName>
        <fullName evidence="15">Adenylyl cyclase</fullName>
    </alternativeName>
</protein>
<dbReference type="GO" id="GO:0035556">
    <property type="term" value="P:intracellular signal transduction"/>
    <property type="evidence" value="ECO:0007669"/>
    <property type="project" value="InterPro"/>
</dbReference>
<reference evidence="20 21" key="1">
    <citation type="submission" date="2019-07" db="EMBL/GenBank/DDBJ databases">
        <title>Whole genome shotgun sequence of Rhizobium naphthalenivorans NBRC 107585.</title>
        <authorList>
            <person name="Hosoyama A."/>
            <person name="Uohara A."/>
            <person name="Ohji S."/>
            <person name="Ichikawa N."/>
        </authorList>
    </citation>
    <scope>NUCLEOTIDE SEQUENCE [LARGE SCALE GENOMIC DNA]</scope>
    <source>
        <strain evidence="20 21">NBRC 107585</strain>
    </source>
</reference>
<dbReference type="GO" id="GO:0046872">
    <property type="term" value="F:metal ion binding"/>
    <property type="evidence" value="ECO:0007669"/>
    <property type="project" value="UniProtKB-KW"/>
</dbReference>
<evidence type="ECO:0000256" key="18">
    <source>
        <dbReference type="SAM" id="Phobius"/>
    </source>
</evidence>
<dbReference type="GO" id="GO:0005886">
    <property type="term" value="C:plasma membrane"/>
    <property type="evidence" value="ECO:0007669"/>
    <property type="project" value="UniProtKB-ARBA"/>
</dbReference>
<comment type="caution">
    <text evidence="20">The sequence shown here is derived from an EMBL/GenBank/DDBJ whole genome shotgun (WGS) entry which is preliminary data.</text>
</comment>
<keyword evidence="9" id="KW-0460">Magnesium</keyword>
<evidence type="ECO:0000256" key="9">
    <source>
        <dbReference type="ARBA" id="ARBA00022842"/>
    </source>
</evidence>